<evidence type="ECO:0000259" key="1">
    <source>
        <dbReference type="Pfam" id="PF19854"/>
    </source>
</evidence>
<name>A0ABS5PQ96_9FIRM</name>
<dbReference type="InterPro" id="IPR046292">
    <property type="entry name" value="DUF6329"/>
</dbReference>
<comment type="caution">
    <text evidence="2">The sequence shown here is derived from an EMBL/GenBank/DDBJ whole genome shotgun (WGS) entry which is preliminary data.</text>
</comment>
<dbReference type="Proteomes" id="UP000746471">
    <property type="component" value="Unassembled WGS sequence"/>
</dbReference>
<organism evidence="2 3">
    <name type="scientific">Fusibacter paucivorans</name>
    <dbReference type="NCBI Taxonomy" id="76009"/>
    <lineage>
        <taxon>Bacteria</taxon>
        <taxon>Bacillati</taxon>
        <taxon>Bacillota</taxon>
        <taxon>Clostridia</taxon>
        <taxon>Eubacteriales</taxon>
        <taxon>Eubacteriales Family XII. Incertae Sedis</taxon>
        <taxon>Fusibacter</taxon>
    </lineage>
</organism>
<sequence>MLKTNAIFFRKVSELETQPCVIEAIQLMNQSEYDELSKGLLRDRSFISDKKEDMFTNPSGQTHCLLALNEESGDGILIDSSGYNYARYISFMPNIKAYIDQQISQVADQILQEAAENTSNGSWIVYFEEIAEQHSLNVKPNNGIGTLLVNELQGREEMAEINLEEDCLDMTLYLDFCKNINPSELEQNMGM</sequence>
<keyword evidence="3" id="KW-1185">Reference proteome</keyword>
<proteinExistence type="predicted"/>
<evidence type="ECO:0000313" key="3">
    <source>
        <dbReference type="Proteomes" id="UP000746471"/>
    </source>
</evidence>
<dbReference type="EMBL" id="JAHBCL010000016">
    <property type="protein sequence ID" value="MBS7527097.1"/>
    <property type="molecule type" value="Genomic_DNA"/>
</dbReference>
<gene>
    <name evidence="2" type="ORF">KHM83_10430</name>
</gene>
<evidence type="ECO:0000313" key="2">
    <source>
        <dbReference type="EMBL" id="MBS7527097.1"/>
    </source>
</evidence>
<dbReference type="RefSeq" id="WP_213236957.1">
    <property type="nucleotide sequence ID" value="NZ_JAHBCL010000016.1"/>
</dbReference>
<protein>
    <recommendedName>
        <fullName evidence="1">DUF6329 domain-containing protein</fullName>
    </recommendedName>
</protein>
<feature type="domain" description="DUF6329" evidence="1">
    <location>
        <begin position="60"/>
        <end position="98"/>
    </location>
</feature>
<accession>A0ABS5PQ96</accession>
<reference evidence="2 3" key="1">
    <citation type="submission" date="2021-05" db="EMBL/GenBank/DDBJ databases">
        <title>Fusibacter ferrireducens sp. nov., an anaerobic, sulfur- and Fe-reducing bacterium isolated from the mangrove sediment.</title>
        <authorList>
            <person name="Qiu D."/>
        </authorList>
    </citation>
    <scope>NUCLEOTIDE SEQUENCE [LARGE SCALE GENOMIC DNA]</scope>
    <source>
        <strain evidence="2 3">DSM 12116</strain>
    </source>
</reference>
<dbReference type="Pfam" id="PF19854">
    <property type="entry name" value="DUF6329"/>
    <property type="match status" value="1"/>
</dbReference>